<keyword evidence="3" id="KW-0732">Signal</keyword>
<dbReference type="Pfam" id="PF01473">
    <property type="entry name" value="Choline_bind_1"/>
    <property type="match status" value="2"/>
</dbReference>
<dbReference type="PROSITE" id="PS51170">
    <property type="entry name" value="CW"/>
    <property type="match status" value="4"/>
</dbReference>
<gene>
    <name evidence="4" type="ORF">B0686_09840</name>
</gene>
<dbReference type="RefSeq" id="WP_078353042.1">
    <property type="nucleotide sequence ID" value="NZ_MUYO01000006.1"/>
</dbReference>
<feature type="repeat" description="Cell wall-binding" evidence="2">
    <location>
        <begin position="251"/>
        <end position="270"/>
    </location>
</feature>
<evidence type="ECO:0000313" key="5">
    <source>
        <dbReference type="Proteomes" id="UP000190652"/>
    </source>
</evidence>
<feature type="repeat" description="Cell wall-binding" evidence="2">
    <location>
        <begin position="312"/>
        <end position="331"/>
    </location>
</feature>
<evidence type="ECO:0000313" key="4">
    <source>
        <dbReference type="EMBL" id="OOS16424.1"/>
    </source>
</evidence>
<organism evidence="4 5">
    <name type="scientific">Streptococcus mitis</name>
    <dbReference type="NCBI Taxonomy" id="28037"/>
    <lineage>
        <taxon>Bacteria</taxon>
        <taxon>Bacillati</taxon>
        <taxon>Bacillota</taxon>
        <taxon>Bacilli</taxon>
        <taxon>Lactobacillales</taxon>
        <taxon>Streptococcaceae</taxon>
        <taxon>Streptococcus</taxon>
        <taxon>Streptococcus mitis group</taxon>
    </lineage>
</organism>
<dbReference type="Pfam" id="PF19127">
    <property type="entry name" value="Choline_bind_3"/>
    <property type="match status" value="1"/>
</dbReference>
<evidence type="ECO:0000256" key="1">
    <source>
        <dbReference type="ARBA" id="ARBA00022737"/>
    </source>
</evidence>
<dbReference type="Proteomes" id="UP000190652">
    <property type="component" value="Unassembled WGS sequence"/>
</dbReference>
<evidence type="ECO:0000256" key="2">
    <source>
        <dbReference type="PROSITE-ProRule" id="PRU00591"/>
    </source>
</evidence>
<feature type="repeat" description="Cell wall-binding" evidence="2">
    <location>
        <begin position="291"/>
        <end position="310"/>
    </location>
</feature>
<reference evidence="4 5" key="1">
    <citation type="submission" date="2017-02" db="EMBL/GenBank/DDBJ databases">
        <title>Draft genome sequence of Streptococcus mitis CCUG 63687.</title>
        <authorList>
            <person name="Salva-Serra F."/>
            <person name="Engstrom-Jakobsson H."/>
            <person name="Thorell K."/>
            <person name="Jaen-Luchoro D."/>
            <person name="Gonzales-Siles L."/>
            <person name="Karlsson R."/>
            <person name="Yazdan S."/>
            <person name="Boulund F."/>
            <person name="Johnning A."/>
            <person name="Engstrand L."/>
            <person name="Kristiansson E."/>
            <person name="Moore E."/>
        </authorList>
    </citation>
    <scope>NUCLEOTIDE SEQUENCE [LARGE SCALE GENOMIC DNA]</scope>
    <source>
        <strain evidence="4 5">CCUG 63687</strain>
    </source>
</reference>
<keyword evidence="1" id="KW-0677">Repeat</keyword>
<dbReference type="SUPFAM" id="SSF69360">
    <property type="entry name" value="Cell wall binding repeat"/>
    <property type="match status" value="1"/>
</dbReference>
<evidence type="ECO:0000256" key="3">
    <source>
        <dbReference type="SAM" id="SignalP"/>
    </source>
</evidence>
<protein>
    <submittedName>
        <fullName evidence="4">Choline-binding protein A</fullName>
    </submittedName>
</protein>
<dbReference type="EMBL" id="MUYO01000006">
    <property type="protein sequence ID" value="OOS16424.1"/>
    <property type="molecule type" value="Genomic_DNA"/>
</dbReference>
<accession>A0A1T0C221</accession>
<feature type="signal peptide" evidence="3">
    <location>
        <begin position="1"/>
        <end position="23"/>
    </location>
</feature>
<comment type="caution">
    <text evidence="4">The sequence shown here is derived from an EMBL/GenBank/DDBJ whole genome shotgun (WGS) entry which is preliminary data.</text>
</comment>
<dbReference type="Gene3D" id="2.10.270.10">
    <property type="entry name" value="Cholin Binding"/>
    <property type="match status" value="1"/>
</dbReference>
<feature type="chain" id="PRO_5012233341" evidence="3">
    <location>
        <begin position="24"/>
        <end position="350"/>
    </location>
</feature>
<dbReference type="InterPro" id="IPR018337">
    <property type="entry name" value="Cell_wall/Cho-bd_repeat"/>
</dbReference>
<proteinExistence type="predicted"/>
<name>A0A1T0C221_STRMT</name>
<sequence>MKKVLLTSAVALAAFGAVQAVSADTNNGYTESGRVNPETGRLDVQQYQGNKVVSQHTGVVDPANQYKPATPAYNPYHGKPVVFGNGSHVRFAVKDIQGSPVAGVKVDVMVYKDADAFKKNIGTANTVESNAAGDVELAIPQGGVVAYRVAYVPKGYVVRQMSPQGAYTLTGYRGEYENLANGESHENAGTHTEGTVVISGSADSDHDGKADMFTNADIDLVLEKTDSYNVMKDQWVQEEDGWKYYASNKAVSGWKQVDGKWYFFNAEGVMQKWWVKDGNTWYYLNGNGEMQTGWLQDGGKWYYLEASGAMKASQWFTVGGKWYYVDGSGALAVNTTVGGYTVNGNGEWVN</sequence>
<feature type="repeat" description="Cell wall-binding" evidence="2">
    <location>
        <begin position="271"/>
        <end position="290"/>
    </location>
</feature>
<dbReference type="AlphaFoldDB" id="A0A1T0C221"/>